<evidence type="ECO:0000313" key="2">
    <source>
        <dbReference type="Proteomes" id="UP000830639"/>
    </source>
</evidence>
<dbReference type="RefSeq" id="WP_248266426.1">
    <property type="nucleotide sequence ID" value="NZ_CP096034.1"/>
</dbReference>
<organism evidence="1 2">
    <name type="scientific">Gottfriedia acidiceleris</name>
    <dbReference type="NCBI Taxonomy" id="371036"/>
    <lineage>
        <taxon>Bacteria</taxon>
        <taxon>Bacillati</taxon>
        <taxon>Bacillota</taxon>
        <taxon>Bacilli</taxon>
        <taxon>Bacillales</taxon>
        <taxon>Bacillaceae</taxon>
        <taxon>Gottfriedia</taxon>
    </lineage>
</organism>
<dbReference type="EMBL" id="CP096034">
    <property type="protein sequence ID" value="UPM53110.1"/>
    <property type="molecule type" value="Genomic_DNA"/>
</dbReference>
<name>A0ABY4JJC6_9BACI</name>
<keyword evidence="2" id="KW-1185">Reference proteome</keyword>
<gene>
    <name evidence="1" type="ORF">MY490_14965</name>
</gene>
<reference evidence="1 2" key="1">
    <citation type="submission" date="2022-04" db="EMBL/GenBank/DDBJ databases">
        <title>Mechanism of arsenic methylation and mitigation arsenic toxicity by Bacillus sp. LH14 from an Arsenic-Contaminated Paddy Soil.</title>
        <authorList>
            <person name="Wang D."/>
        </authorList>
    </citation>
    <scope>NUCLEOTIDE SEQUENCE [LARGE SCALE GENOMIC DNA]</scope>
    <source>
        <strain evidence="1 2">LH14</strain>
    </source>
</reference>
<dbReference type="Proteomes" id="UP000830639">
    <property type="component" value="Chromosome"/>
</dbReference>
<evidence type="ECO:0000313" key="1">
    <source>
        <dbReference type="EMBL" id="UPM53110.1"/>
    </source>
</evidence>
<sequence>MVLEERKQGNLKDENEVLVRINKKILKQDMITLVSYKNKTINQLTATIPYSLNHSIYIYGKELFFVNGLGEVYTMDTTSNLVKKKFTIENPLKGPYRYGEQTYFKKASMFVVRYDSKKKVKYYFEQYSLETGKKTNVVQMKGLDEILSSVKGKTVHSYDFKILK</sequence>
<proteinExistence type="predicted"/>
<accession>A0ABY4JJC6</accession>
<protein>
    <submittedName>
        <fullName evidence="1">Uncharacterized protein</fullName>
    </submittedName>
</protein>